<feature type="transmembrane region" description="Helical" evidence="6">
    <location>
        <begin position="241"/>
        <end position="262"/>
    </location>
</feature>
<dbReference type="Pfam" id="PF01594">
    <property type="entry name" value="AI-2E_transport"/>
    <property type="match status" value="1"/>
</dbReference>
<evidence type="ECO:0000256" key="1">
    <source>
        <dbReference type="ARBA" id="ARBA00004141"/>
    </source>
</evidence>
<keyword evidence="5 6" id="KW-0472">Membrane</keyword>
<dbReference type="PANTHER" id="PTHR21716">
    <property type="entry name" value="TRANSMEMBRANE PROTEIN"/>
    <property type="match status" value="1"/>
</dbReference>
<comment type="subcellular location">
    <subcellularLocation>
        <location evidence="1">Membrane</location>
        <topology evidence="1">Multi-pass membrane protein</topology>
    </subcellularLocation>
</comment>
<keyword evidence="4 6" id="KW-1133">Transmembrane helix</keyword>
<evidence type="ECO:0000256" key="2">
    <source>
        <dbReference type="ARBA" id="ARBA00009773"/>
    </source>
</evidence>
<feature type="transmembrane region" description="Helical" evidence="6">
    <location>
        <begin position="209"/>
        <end position="235"/>
    </location>
</feature>
<dbReference type="RefSeq" id="WP_343815653.1">
    <property type="nucleotide sequence ID" value="NZ_BAAADS010000025.1"/>
</dbReference>
<feature type="transmembrane region" description="Helical" evidence="6">
    <location>
        <begin position="159"/>
        <end position="178"/>
    </location>
</feature>
<feature type="transmembrane region" description="Helical" evidence="6">
    <location>
        <begin position="12"/>
        <end position="27"/>
    </location>
</feature>
<comment type="caution">
    <text evidence="7">The sequence shown here is derived from an EMBL/GenBank/DDBJ whole genome shotgun (WGS) entry which is preliminary data.</text>
</comment>
<evidence type="ECO:0000313" key="7">
    <source>
        <dbReference type="EMBL" id="GAA0613266.1"/>
    </source>
</evidence>
<keyword evidence="8" id="KW-1185">Reference proteome</keyword>
<reference evidence="7 8" key="1">
    <citation type="journal article" date="2019" name="Int. J. Syst. Evol. Microbiol.">
        <title>The Global Catalogue of Microorganisms (GCM) 10K type strain sequencing project: providing services to taxonomists for standard genome sequencing and annotation.</title>
        <authorList>
            <consortium name="The Broad Institute Genomics Platform"/>
            <consortium name="The Broad Institute Genome Sequencing Center for Infectious Disease"/>
            <person name="Wu L."/>
            <person name="Ma J."/>
        </authorList>
    </citation>
    <scope>NUCLEOTIDE SEQUENCE [LARGE SCALE GENOMIC DNA]</scope>
    <source>
        <strain evidence="7 8">JCM 15395</strain>
    </source>
</reference>
<dbReference type="Proteomes" id="UP001500866">
    <property type="component" value="Unassembled WGS sequence"/>
</dbReference>
<proteinExistence type="inferred from homology"/>
<dbReference type="EMBL" id="BAAADS010000025">
    <property type="protein sequence ID" value="GAA0613266.1"/>
    <property type="molecule type" value="Genomic_DNA"/>
</dbReference>
<dbReference type="NCBIfam" id="TIGR02872">
    <property type="entry name" value="spore_ytvI"/>
    <property type="match status" value="1"/>
</dbReference>
<dbReference type="PANTHER" id="PTHR21716:SF68">
    <property type="entry name" value="TRANSPORT PROTEIN YTVI-RELATED"/>
    <property type="match status" value="1"/>
</dbReference>
<dbReference type="InterPro" id="IPR002549">
    <property type="entry name" value="AI-2E-like"/>
</dbReference>
<comment type="similarity">
    <text evidence="2">Belongs to the autoinducer-2 exporter (AI-2E) (TC 2.A.86) family.</text>
</comment>
<sequence>MFRSITKRQWSLILFTILFILFCLFILPISIPLLVALVTALILNPFIRMLQHKLKVSRKTSVIVVFLLFIILVSLSGTFVVTKAVTQVVNFVEEVPSYFQEVNEAYADWEEDLQQYTQNMPDEFTKQISSSIESNLDALSNTAKEKITIDNIAQIFSMIPQYLISFLVYLIALFLFMLELPTVKAKMYSLFTTETAEKVSFMNKRLSSVILGFLKAQFLVSIIIFVVTLIGLFFITPKVAIIMSLIIWLVDFIPLIGSIIILGPWALFLLLAGETSTGIQLAILAIILLAIRRTVEPKVMGQHIGLSPLATLIAMFLGVKLMGIAGFILGPLFLIAFNSAKEAGIIRWKFKI</sequence>
<gene>
    <name evidence="7" type="primary">ytvI_2</name>
    <name evidence="7" type="ORF">GCM10009001_33120</name>
</gene>
<protein>
    <submittedName>
        <fullName evidence="7">Sporulation integral membrane protein YtvI</fullName>
    </submittedName>
</protein>
<name>A0ABN1GKA9_9BACI</name>
<feature type="transmembrane region" description="Helical" evidence="6">
    <location>
        <begin position="269"/>
        <end position="291"/>
    </location>
</feature>
<evidence type="ECO:0000256" key="3">
    <source>
        <dbReference type="ARBA" id="ARBA00022692"/>
    </source>
</evidence>
<evidence type="ECO:0000256" key="4">
    <source>
        <dbReference type="ARBA" id="ARBA00022989"/>
    </source>
</evidence>
<accession>A0ABN1GKA9</accession>
<evidence type="ECO:0000313" key="8">
    <source>
        <dbReference type="Proteomes" id="UP001500866"/>
    </source>
</evidence>
<evidence type="ECO:0000256" key="6">
    <source>
        <dbReference type="SAM" id="Phobius"/>
    </source>
</evidence>
<keyword evidence="3 6" id="KW-0812">Transmembrane</keyword>
<dbReference type="InterPro" id="IPR014227">
    <property type="entry name" value="YtvI-like"/>
</dbReference>
<feature type="transmembrane region" description="Helical" evidence="6">
    <location>
        <begin position="62"/>
        <end position="81"/>
    </location>
</feature>
<organism evidence="7 8">
    <name type="scientific">Virgibacillus siamensis</name>
    <dbReference type="NCBI Taxonomy" id="480071"/>
    <lineage>
        <taxon>Bacteria</taxon>
        <taxon>Bacillati</taxon>
        <taxon>Bacillota</taxon>
        <taxon>Bacilli</taxon>
        <taxon>Bacillales</taxon>
        <taxon>Bacillaceae</taxon>
        <taxon>Virgibacillus</taxon>
    </lineage>
</organism>
<feature type="transmembrane region" description="Helical" evidence="6">
    <location>
        <begin position="311"/>
        <end position="337"/>
    </location>
</feature>
<evidence type="ECO:0000256" key="5">
    <source>
        <dbReference type="ARBA" id="ARBA00023136"/>
    </source>
</evidence>